<dbReference type="InParanoid" id="A0A2J7PTC3"/>
<accession>A0A2J7PTC3</accession>
<evidence type="ECO:0000313" key="1">
    <source>
        <dbReference type="EMBL" id="PNF19574.1"/>
    </source>
</evidence>
<keyword evidence="2" id="KW-1185">Reference proteome</keyword>
<sequence length="59" mass="6661">MGPMGPGMKNNCWQRPTAIYQGAENIVTYKSIAGQHSQQYNNRVMQPVSRQWLGKHISA</sequence>
<gene>
    <name evidence="1" type="ORF">B7P43_G17672</name>
</gene>
<reference evidence="1 2" key="1">
    <citation type="submission" date="2017-12" db="EMBL/GenBank/DDBJ databases">
        <title>Hemimetabolous genomes reveal molecular basis of termite eusociality.</title>
        <authorList>
            <person name="Harrison M.C."/>
            <person name="Jongepier E."/>
            <person name="Robertson H.M."/>
            <person name="Arning N."/>
            <person name="Bitard-Feildel T."/>
            <person name="Chao H."/>
            <person name="Childers C.P."/>
            <person name="Dinh H."/>
            <person name="Doddapaneni H."/>
            <person name="Dugan S."/>
            <person name="Gowin J."/>
            <person name="Greiner C."/>
            <person name="Han Y."/>
            <person name="Hu H."/>
            <person name="Hughes D.S.T."/>
            <person name="Huylmans A.-K."/>
            <person name="Kemena C."/>
            <person name="Kremer L.P.M."/>
            <person name="Lee S.L."/>
            <person name="Lopez-Ezquerra A."/>
            <person name="Mallet L."/>
            <person name="Monroy-Kuhn J.M."/>
            <person name="Moser A."/>
            <person name="Murali S.C."/>
            <person name="Muzny D.M."/>
            <person name="Otani S."/>
            <person name="Piulachs M.-D."/>
            <person name="Poelchau M."/>
            <person name="Qu J."/>
            <person name="Schaub F."/>
            <person name="Wada-Katsumata A."/>
            <person name="Worley K.C."/>
            <person name="Xie Q."/>
            <person name="Ylla G."/>
            <person name="Poulsen M."/>
            <person name="Gibbs R.A."/>
            <person name="Schal C."/>
            <person name="Richards S."/>
            <person name="Belles X."/>
            <person name="Korb J."/>
            <person name="Bornberg-Bauer E."/>
        </authorList>
    </citation>
    <scope>NUCLEOTIDE SEQUENCE [LARGE SCALE GENOMIC DNA]</scope>
    <source>
        <tissue evidence="1">Whole body</tissue>
    </source>
</reference>
<protein>
    <submittedName>
        <fullName evidence="1">Uncharacterized protein</fullName>
    </submittedName>
</protein>
<dbReference type="Proteomes" id="UP000235965">
    <property type="component" value="Unassembled WGS sequence"/>
</dbReference>
<comment type="caution">
    <text evidence="1">The sequence shown here is derived from an EMBL/GenBank/DDBJ whole genome shotgun (WGS) entry which is preliminary data.</text>
</comment>
<proteinExistence type="predicted"/>
<organism evidence="1 2">
    <name type="scientific">Cryptotermes secundus</name>
    <dbReference type="NCBI Taxonomy" id="105785"/>
    <lineage>
        <taxon>Eukaryota</taxon>
        <taxon>Metazoa</taxon>
        <taxon>Ecdysozoa</taxon>
        <taxon>Arthropoda</taxon>
        <taxon>Hexapoda</taxon>
        <taxon>Insecta</taxon>
        <taxon>Pterygota</taxon>
        <taxon>Neoptera</taxon>
        <taxon>Polyneoptera</taxon>
        <taxon>Dictyoptera</taxon>
        <taxon>Blattodea</taxon>
        <taxon>Blattoidea</taxon>
        <taxon>Termitoidae</taxon>
        <taxon>Kalotermitidae</taxon>
        <taxon>Cryptotermitinae</taxon>
        <taxon>Cryptotermes</taxon>
    </lineage>
</organism>
<dbReference type="AlphaFoldDB" id="A0A2J7PTC3"/>
<dbReference type="EMBL" id="NEVH01021604">
    <property type="protein sequence ID" value="PNF19574.1"/>
    <property type="molecule type" value="Genomic_DNA"/>
</dbReference>
<name>A0A2J7PTC3_9NEOP</name>
<evidence type="ECO:0000313" key="2">
    <source>
        <dbReference type="Proteomes" id="UP000235965"/>
    </source>
</evidence>